<comment type="function">
    <text evidence="7">Catalyzes the anaerobic formation of alpha-ketobutyrate and ammonia from threonine in a two-step reaction. The first step involved a dehydration of threonine and a production of enamine intermediates (aminocrotonate), which tautomerizes to its imine form (iminobutyrate). Both intermediates are unstable and short-lived. The second step is the nonenzymatic hydrolysis of the enamine/imine intermediates to form 2-ketobutyrate and free ammonia. In the low water environment of the cell, the second step is accelerated by RidA.</text>
</comment>
<evidence type="ECO:0000256" key="5">
    <source>
        <dbReference type="ARBA" id="ARBA00022898"/>
    </source>
</evidence>
<gene>
    <name evidence="10" type="ORF">DW099_00340</name>
</gene>
<dbReference type="PANTHER" id="PTHR48078:SF6">
    <property type="entry name" value="L-THREONINE DEHYDRATASE CATABOLIC TDCB"/>
    <property type="match status" value="1"/>
</dbReference>
<comment type="caution">
    <text evidence="10">The sequence shown here is derived from an EMBL/GenBank/DDBJ whole genome shotgun (WGS) entry which is preliminary data.</text>
</comment>
<dbReference type="STRING" id="1776384.GCA_900086585_02290"/>
<dbReference type="GO" id="GO:0006565">
    <property type="term" value="P:L-serine catabolic process"/>
    <property type="evidence" value="ECO:0007669"/>
    <property type="project" value="TreeGrafter"/>
</dbReference>
<evidence type="ECO:0000259" key="9">
    <source>
        <dbReference type="Pfam" id="PF00291"/>
    </source>
</evidence>
<dbReference type="GO" id="GO:0030170">
    <property type="term" value="F:pyridoxal phosphate binding"/>
    <property type="evidence" value="ECO:0007669"/>
    <property type="project" value="InterPro"/>
</dbReference>
<dbReference type="PROSITE" id="PS00165">
    <property type="entry name" value="DEHYDRATASE_SER_THR"/>
    <property type="match status" value="1"/>
</dbReference>
<evidence type="ECO:0000313" key="11">
    <source>
        <dbReference type="Proteomes" id="UP000284841"/>
    </source>
</evidence>
<keyword evidence="6" id="KW-0456">Lyase</keyword>
<evidence type="ECO:0000256" key="8">
    <source>
        <dbReference type="ARBA" id="ARBA00031427"/>
    </source>
</evidence>
<dbReference type="Proteomes" id="UP000284841">
    <property type="component" value="Unassembled WGS sequence"/>
</dbReference>
<comment type="similarity">
    <text evidence="3">Belongs to the serine/threonine dehydratase family.</text>
</comment>
<dbReference type="Gene3D" id="3.40.50.1100">
    <property type="match status" value="2"/>
</dbReference>
<dbReference type="GO" id="GO:0004794">
    <property type="term" value="F:threonine deaminase activity"/>
    <property type="evidence" value="ECO:0007669"/>
    <property type="project" value="UniProtKB-EC"/>
</dbReference>
<dbReference type="GO" id="GO:0003941">
    <property type="term" value="F:L-serine ammonia-lyase activity"/>
    <property type="evidence" value="ECO:0007669"/>
    <property type="project" value="TreeGrafter"/>
</dbReference>
<evidence type="ECO:0000256" key="1">
    <source>
        <dbReference type="ARBA" id="ARBA00001274"/>
    </source>
</evidence>
<keyword evidence="11" id="KW-1185">Reference proteome</keyword>
<evidence type="ECO:0000256" key="6">
    <source>
        <dbReference type="ARBA" id="ARBA00023239"/>
    </source>
</evidence>
<dbReference type="GO" id="GO:0009097">
    <property type="term" value="P:isoleucine biosynthetic process"/>
    <property type="evidence" value="ECO:0007669"/>
    <property type="project" value="TreeGrafter"/>
</dbReference>
<name>A0A415E5L8_9FIRM</name>
<dbReference type="GO" id="GO:0006567">
    <property type="term" value="P:L-threonine catabolic process"/>
    <property type="evidence" value="ECO:0007669"/>
    <property type="project" value="TreeGrafter"/>
</dbReference>
<sequence>MRGQNLEKVAVSDLVVAANRLKTRLTPTPLTSSQLLNIALGGEVFLKLESLQPTGSYKIRGAYNKCCHLKESLGEEVSIITASSGNHGLACAYAAKLLGMEAKVYVPVTTPQIKKDNIRALGADLVEVGNTYDESFICACEEAEKSDNLYYVHPVSDIDVVAAQGTIGLEILGQLDDVQQVIIPLGGGGLSSGIAFAIKNLKPEVEVISVMPEGSDVYLKSRQAGRLVTIENPHSIADAVVRKCGEEYLFPYIEEYVDEIVTVKEERMKEAIKAAALYGKVTLEGAGAMPLAAVLEDKTLLDQKTVLICSGGNIDLGLLKECISK</sequence>
<evidence type="ECO:0000256" key="4">
    <source>
        <dbReference type="ARBA" id="ARBA00012096"/>
    </source>
</evidence>
<dbReference type="AlphaFoldDB" id="A0A415E5L8"/>
<dbReference type="SUPFAM" id="SSF53686">
    <property type="entry name" value="Tryptophan synthase beta subunit-like PLP-dependent enzymes"/>
    <property type="match status" value="1"/>
</dbReference>
<proteinExistence type="inferred from homology"/>
<dbReference type="Pfam" id="PF00291">
    <property type="entry name" value="PALP"/>
    <property type="match status" value="1"/>
</dbReference>
<feature type="domain" description="Tryptophan synthase beta chain-like PALP" evidence="9">
    <location>
        <begin position="25"/>
        <end position="310"/>
    </location>
</feature>
<comment type="cofactor">
    <cofactor evidence="2">
        <name>pyridoxal 5'-phosphate</name>
        <dbReference type="ChEBI" id="CHEBI:597326"/>
    </cofactor>
</comment>
<dbReference type="InterPro" id="IPR001926">
    <property type="entry name" value="TrpB-like_PALP"/>
</dbReference>
<dbReference type="EMBL" id="QRMS01000001">
    <property type="protein sequence ID" value="RHJ89061.1"/>
    <property type="molecule type" value="Genomic_DNA"/>
</dbReference>
<evidence type="ECO:0000256" key="3">
    <source>
        <dbReference type="ARBA" id="ARBA00010869"/>
    </source>
</evidence>
<dbReference type="FunFam" id="3.40.50.1100:FF:000005">
    <property type="entry name" value="Threonine dehydratase catabolic"/>
    <property type="match status" value="1"/>
</dbReference>
<protein>
    <recommendedName>
        <fullName evidence="4">threonine ammonia-lyase</fullName>
        <ecNumber evidence="4">4.3.1.19</ecNumber>
    </recommendedName>
    <alternativeName>
        <fullName evidence="8">Threonine deaminase</fullName>
    </alternativeName>
</protein>
<dbReference type="InterPro" id="IPR050147">
    <property type="entry name" value="Ser/Thr_Dehydratase"/>
</dbReference>
<evidence type="ECO:0000313" key="10">
    <source>
        <dbReference type="EMBL" id="RHJ89061.1"/>
    </source>
</evidence>
<organism evidence="10 11">
    <name type="scientific">Emergencia timonensis</name>
    <dbReference type="NCBI Taxonomy" id="1776384"/>
    <lineage>
        <taxon>Bacteria</taxon>
        <taxon>Bacillati</taxon>
        <taxon>Bacillota</taxon>
        <taxon>Clostridia</taxon>
        <taxon>Peptostreptococcales</taxon>
        <taxon>Anaerovoracaceae</taxon>
        <taxon>Emergencia</taxon>
    </lineage>
</organism>
<dbReference type="RefSeq" id="WP_118333106.1">
    <property type="nucleotide sequence ID" value="NZ_AP025567.1"/>
</dbReference>
<dbReference type="OrthoDB" id="9811476at2"/>
<dbReference type="InterPro" id="IPR000634">
    <property type="entry name" value="Ser/Thr_deHydtase_PyrdxlP-BS"/>
</dbReference>
<comment type="catalytic activity">
    <reaction evidence="1">
        <text>L-threonine = 2-oxobutanoate + NH4(+)</text>
        <dbReference type="Rhea" id="RHEA:22108"/>
        <dbReference type="ChEBI" id="CHEBI:16763"/>
        <dbReference type="ChEBI" id="CHEBI:28938"/>
        <dbReference type="ChEBI" id="CHEBI:57926"/>
        <dbReference type="EC" id="4.3.1.19"/>
    </reaction>
</comment>
<keyword evidence="5" id="KW-0663">Pyridoxal phosphate</keyword>
<dbReference type="CDD" id="cd01562">
    <property type="entry name" value="Thr-dehyd"/>
    <property type="match status" value="1"/>
</dbReference>
<evidence type="ECO:0000256" key="2">
    <source>
        <dbReference type="ARBA" id="ARBA00001933"/>
    </source>
</evidence>
<evidence type="ECO:0000256" key="7">
    <source>
        <dbReference type="ARBA" id="ARBA00025527"/>
    </source>
</evidence>
<reference evidence="10 11" key="1">
    <citation type="submission" date="2018-08" db="EMBL/GenBank/DDBJ databases">
        <title>A genome reference for cultivated species of the human gut microbiota.</title>
        <authorList>
            <person name="Zou Y."/>
            <person name="Xue W."/>
            <person name="Luo G."/>
        </authorList>
    </citation>
    <scope>NUCLEOTIDE SEQUENCE [LARGE SCALE GENOMIC DNA]</scope>
    <source>
        <strain evidence="10 11">AM07-24</strain>
    </source>
</reference>
<accession>A0A415E5L8</accession>
<dbReference type="InterPro" id="IPR036052">
    <property type="entry name" value="TrpB-like_PALP_sf"/>
</dbReference>
<dbReference type="PANTHER" id="PTHR48078">
    <property type="entry name" value="THREONINE DEHYDRATASE, MITOCHONDRIAL-RELATED"/>
    <property type="match status" value="1"/>
</dbReference>
<dbReference type="EC" id="4.3.1.19" evidence="4"/>